<organism evidence="1 2">
    <name type="scientific">Chryseobacterium gotjawalense</name>
    <dbReference type="NCBI Taxonomy" id="3042315"/>
    <lineage>
        <taxon>Bacteria</taxon>
        <taxon>Pseudomonadati</taxon>
        <taxon>Bacteroidota</taxon>
        <taxon>Flavobacteriia</taxon>
        <taxon>Flavobacteriales</taxon>
        <taxon>Weeksellaceae</taxon>
        <taxon>Chryseobacterium group</taxon>
        <taxon>Chryseobacterium</taxon>
    </lineage>
</organism>
<evidence type="ECO:0000313" key="1">
    <source>
        <dbReference type="EMBL" id="WHF52595.1"/>
    </source>
</evidence>
<dbReference type="RefSeq" id="WP_282905872.1">
    <property type="nucleotide sequence ID" value="NZ_CP124855.1"/>
</dbReference>
<name>A0ABY8RF51_9FLAO</name>
<gene>
    <name evidence="1" type="ORF">QGN23_04785</name>
</gene>
<dbReference type="EMBL" id="CP124855">
    <property type="protein sequence ID" value="WHF52595.1"/>
    <property type="molecule type" value="Genomic_DNA"/>
</dbReference>
<sequence length="388" mass="45130">MKVYILIPFVIFNFCNSQSVKLKIVDAESDLPISNARIILSNEVTYSNSDGFALLQKPIQNISISAFGYKSETISNITTEIKLTPLYQSIDEVQIKAVDFKTILENVSENYSKLYFNKSSIYDIVYKQKNIEDDSIYFLLIAEANLWTKSNLYNRKKADQKKYDDFIQLELNNIRFLKIADDKKDEMNNADISASKEFLGTLFFNYSLEKFLNFLNGKGTKYSGNLTNENNGLQNISFNATSQSGIKLFGNFTYNKVDKVITYFELNYDQSVVTPYKFKDKNNIEHEFKPGNGQNIFEFYKNEDKYIPSFSKTQSDSYITTDNIKHKKNFSREIIYQSFLPTRELGVSNKVDFTKQIWNNLVNEKPREDVILLTVKEQEFLKQDINEE</sequence>
<accession>A0ABY8RF51</accession>
<protein>
    <submittedName>
        <fullName evidence="1">Carboxypeptidase-like regulatory domain-containing protein</fullName>
    </submittedName>
</protein>
<keyword evidence="2" id="KW-1185">Reference proteome</keyword>
<evidence type="ECO:0000313" key="2">
    <source>
        <dbReference type="Proteomes" id="UP001241656"/>
    </source>
</evidence>
<proteinExistence type="predicted"/>
<dbReference type="Proteomes" id="UP001241656">
    <property type="component" value="Chromosome"/>
</dbReference>
<reference evidence="1 2" key="1">
    <citation type="submission" date="2023-05" db="EMBL/GenBank/DDBJ databases">
        <title>Genomic insight into Chryseobacterium sp. wdc7 isolated forest soil (Gotjawal).</title>
        <authorList>
            <person name="Park S.-J."/>
        </authorList>
    </citation>
    <scope>NUCLEOTIDE SEQUENCE [LARGE SCALE GENOMIC DNA]</scope>
    <source>
        <strain evidence="2">wdc7</strain>
    </source>
</reference>